<dbReference type="AlphaFoldDB" id="A0A235BPD4"/>
<gene>
    <name evidence="4" type="ORF">CH333_08240</name>
</gene>
<dbReference type="PANTHER" id="PTHR34106">
    <property type="entry name" value="GLYCOSIDASE"/>
    <property type="match status" value="1"/>
</dbReference>
<sequence length="309" mass="35368">MMLVRFKENPILEPIKTHPWEAKMVFNTAAIYLGGKVHLLYRAGDIDDISTIGYASSKDGFRIDERLETPVLAPQSEEDCFGCEDPRITKIGERLYITYTAYGRIPGMEEGKLRISPRLPQIGMTSISVEDFLNHRWNFSERIYPLLGVENKDCVIFSEKFGGRYVIYHRVSPYIWICYSDDLVHWYDHNILMGPEQRWEHFKIGAGAPPIKTEKGWLFIFHGVSNTLVYSPGFAFIDLEDPRKVIYRHPEPILEPTMKYEKEGVVPNVVFVEGVVIKDETVFVYYGGADTVIGVATAPLSRFFELAGL</sequence>
<dbReference type="PIRSF" id="PIRSF016202">
    <property type="entry name" value="PH1107"/>
    <property type="match status" value="1"/>
</dbReference>
<keyword evidence="1" id="KW-0328">Glycosyltransferase</keyword>
<proteinExistence type="inferred from homology"/>
<dbReference type="GO" id="GO:0016757">
    <property type="term" value="F:glycosyltransferase activity"/>
    <property type="evidence" value="ECO:0007669"/>
    <property type="project" value="UniProtKB-KW"/>
</dbReference>
<comment type="similarity">
    <text evidence="3">Belongs to the glycosyl hydrolase 130 family.</text>
</comment>
<reference evidence="4 5" key="1">
    <citation type="submission" date="2017-07" db="EMBL/GenBank/DDBJ databases">
        <title>Recovery of genomes from metagenomes via a dereplication, aggregation, and scoring strategy.</title>
        <authorList>
            <person name="Sieber C.M."/>
            <person name="Probst A.J."/>
            <person name="Sharrar A."/>
            <person name="Thomas B.C."/>
            <person name="Hess M."/>
            <person name="Tringe S.G."/>
            <person name="Banfield J.F."/>
        </authorList>
    </citation>
    <scope>NUCLEOTIDE SEQUENCE [LARGE SCALE GENOMIC DNA]</scope>
    <source>
        <strain evidence="4">JGI_Cruoil_03_44_89</strain>
    </source>
</reference>
<dbReference type="SUPFAM" id="SSF75005">
    <property type="entry name" value="Arabinanase/levansucrase/invertase"/>
    <property type="match status" value="1"/>
</dbReference>
<dbReference type="EMBL" id="NOZQ01000187">
    <property type="protein sequence ID" value="OYD14360.1"/>
    <property type="molecule type" value="Genomic_DNA"/>
</dbReference>
<comment type="caution">
    <text evidence="4">The sequence shown here is derived from an EMBL/GenBank/DDBJ whole genome shotgun (WGS) entry which is preliminary data.</text>
</comment>
<evidence type="ECO:0008006" key="6">
    <source>
        <dbReference type="Google" id="ProtNLM"/>
    </source>
</evidence>
<dbReference type="Proteomes" id="UP000215215">
    <property type="component" value="Unassembled WGS sequence"/>
</dbReference>
<protein>
    <recommendedName>
        <fullName evidence="6">Glycosidase</fullName>
    </recommendedName>
</protein>
<dbReference type="Gene3D" id="2.115.10.20">
    <property type="entry name" value="Glycosyl hydrolase domain, family 43"/>
    <property type="match status" value="1"/>
</dbReference>
<dbReference type="InterPro" id="IPR023296">
    <property type="entry name" value="Glyco_hydro_beta-prop_sf"/>
</dbReference>
<organism evidence="4 5">
    <name type="scientific">candidate division WOR-3 bacterium JGI_Cruoil_03_44_89</name>
    <dbReference type="NCBI Taxonomy" id="1973748"/>
    <lineage>
        <taxon>Bacteria</taxon>
        <taxon>Bacteria division WOR-3</taxon>
    </lineage>
</organism>
<evidence type="ECO:0000256" key="3">
    <source>
        <dbReference type="ARBA" id="ARBA00024356"/>
    </source>
</evidence>
<dbReference type="PANTHER" id="PTHR34106:SF5">
    <property type="entry name" value="GLYCOSIDASE"/>
    <property type="match status" value="1"/>
</dbReference>
<dbReference type="InterPro" id="IPR007184">
    <property type="entry name" value="Mannoside_phosphorylase"/>
</dbReference>
<evidence type="ECO:0000313" key="4">
    <source>
        <dbReference type="EMBL" id="OYD14360.1"/>
    </source>
</evidence>
<dbReference type="CDD" id="cd18614">
    <property type="entry name" value="GH130"/>
    <property type="match status" value="1"/>
</dbReference>
<name>A0A235BPD4_UNCW3</name>
<evidence type="ECO:0000313" key="5">
    <source>
        <dbReference type="Proteomes" id="UP000215215"/>
    </source>
</evidence>
<evidence type="ECO:0000256" key="1">
    <source>
        <dbReference type="ARBA" id="ARBA00022676"/>
    </source>
</evidence>
<evidence type="ECO:0000256" key="2">
    <source>
        <dbReference type="ARBA" id="ARBA00022679"/>
    </source>
</evidence>
<keyword evidence="2" id="KW-0808">Transferase</keyword>
<dbReference type="Pfam" id="PF04041">
    <property type="entry name" value="Glyco_hydro_130"/>
    <property type="match status" value="1"/>
</dbReference>
<accession>A0A235BPD4</accession>